<dbReference type="InterPro" id="IPR046341">
    <property type="entry name" value="SET_dom_sf"/>
</dbReference>
<dbReference type="PROSITE" id="PS50280">
    <property type="entry name" value="SET"/>
    <property type="match status" value="1"/>
</dbReference>
<comment type="caution">
    <text evidence="2">The sequence shown here is derived from an EMBL/GenBank/DDBJ whole genome shotgun (WGS) entry which is preliminary data.</text>
</comment>
<reference evidence="2" key="1">
    <citation type="submission" date="2021-02" db="EMBL/GenBank/DDBJ databases">
        <authorList>
            <person name="Dougan E. K."/>
            <person name="Rhodes N."/>
            <person name="Thang M."/>
            <person name="Chan C."/>
        </authorList>
    </citation>
    <scope>NUCLEOTIDE SEQUENCE</scope>
</reference>
<dbReference type="OrthoDB" id="1028014at2759"/>
<evidence type="ECO:0000313" key="3">
    <source>
        <dbReference type="Proteomes" id="UP000649617"/>
    </source>
</evidence>
<dbReference type="AlphaFoldDB" id="A0A812N5G8"/>
<dbReference type="Pfam" id="PF00856">
    <property type="entry name" value="SET"/>
    <property type="match status" value="1"/>
</dbReference>
<gene>
    <name evidence="2" type="primary">SET5</name>
    <name evidence="2" type="ORF">SPIL2461_LOCUS6691</name>
</gene>
<name>A0A812N5G8_SYMPI</name>
<protein>
    <submittedName>
        <fullName evidence="2">SET5 protein</fullName>
    </submittedName>
</protein>
<accession>A0A812N5G8</accession>
<dbReference type="EMBL" id="CAJNIZ010010224">
    <property type="protein sequence ID" value="CAE7296846.1"/>
    <property type="molecule type" value="Genomic_DNA"/>
</dbReference>
<dbReference type="CDD" id="cd20071">
    <property type="entry name" value="SET_SMYD"/>
    <property type="match status" value="1"/>
</dbReference>
<dbReference type="SUPFAM" id="SSF82199">
    <property type="entry name" value="SET domain"/>
    <property type="match status" value="1"/>
</dbReference>
<dbReference type="Proteomes" id="UP000649617">
    <property type="component" value="Unassembled WGS sequence"/>
</dbReference>
<dbReference type="PANTHER" id="PTHR47643">
    <property type="entry name" value="TPR DOMAIN PROTEIN (AFU_ORTHOLOGUE AFUA_5G12710)"/>
    <property type="match status" value="1"/>
</dbReference>
<feature type="domain" description="SET" evidence="1">
    <location>
        <begin position="40"/>
        <end position="250"/>
    </location>
</feature>
<dbReference type="InterPro" id="IPR053209">
    <property type="entry name" value="Gramillin-biosynth_MTr"/>
</dbReference>
<dbReference type="PANTHER" id="PTHR47643:SF2">
    <property type="entry name" value="TPR DOMAIN PROTEIN (AFU_ORTHOLOGUE AFUA_5G12710)"/>
    <property type="match status" value="1"/>
</dbReference>
<evidence type="ECO:0000259" key="1">
    <source>
        <dbReference type="PROSITE" id="PS50280"/>
    </source>
</evidence>
<organism evidence="2 3">
    <name type="scientific">Symbiodinium pilosum</name>
    <name type="common">Dinoflagellate</name>
    <dbReference type="NCBI Taxonomy" id="2952"/>
    <lineage>
        <taxon>Eukaryota</taxon>
        <taxon>Sar</taxon>
        <taxon>Alveolata</taxon>
        <taxon>Dinophyceae</taxon>
        <taxon>Suessiales</taxon>
        <taxon>Symbiodiniaceae</taxon>
        <taxon>Symbiodinium</taxon>
    </lineage>
</organism>
<proteinExistence type="predicted"/>
<dbReference type="InterPro" id="IPR001214">
    <property type="entry name" value="SET_dom"/>
</dbReference>
<dbReference type="Gene3D" id="2.170.270.10">
    <property type="entry name" value="SET domain"/>
    <property type="match status" value="1"/>
</dbReference>
<keyword evidence="3" id="KW-1185">Reference proteome</keyword>
<evidence type="ECO:0000313" key="2">
    <source>
        <dbReference type="EMBL" id="CAE7296846.1"/>
    </source>
</evidence>
<sequence length="460" mass="50472">MQLGARSALHDDRVAALLTALASAPLKREPDLDWAGLYSSGIQCSPYVGPVEARLLEGRGLGLVTSRPVQAGELLLLEEAWATSRSCGAASSAALPELTEACMQKLASAQINEQALFWSLHGQASASGTKAWQNPQLRLAIFQKYLCQMNDGSEGTDVKLPALPDRQLRNSVTSIVASNSRRSETWNSLTLLLDETQALGGLWFAASLFNHSCCANVTLSYGWSKDRRIILVARAAVDLAQDEELMDTYVYPFETVVERRRRLQTYGFCCSCNRCSVEAPLAAEAGKLADLLEVELQSLSALRGRGGKASEMTEVVGRIRKALNKVCTTAQQLSPSEQPLWRAQFVWGFHGLAMAAQDAGIFQQAVEAFQTCTDLAALIAPSSEYELKYHMMLTQCRARQALSTPPRSLAKDTATVLKEGLRRAEEAHNRHYGGGGRHFLSRMQKRLQDFHAALRHCATR</sequence>